<dbReference type="GO" id="GO:0006950">
    <property type="term" value="P:response to stress"/>
    <property type="evidence" value="ECO:0007669"/>
    <property type="project" value="TreeGrafter"/>
</dbReference>
<dbReference type="GO" id="GO:0003700">
    <property type="term" value="F:DNA-binding transcription factor activity"/>
    <property type="evidence" value="ECO:0007669"/>
    <property type="project" value="InterPro"/>
</dbReference>
<feature type="domain" description="HTH marR-type" evidence="6">
    <location>
        <begin position="13"/>
        <end position="143"/>
    </location>
</feature>
<dbReference type="InterPro" id="IPR039422">
    <property type="entry name" value="MarR/SlyA-like"/>
</dbReference>
<dbReference type="InterPro" id="IPR055166">
    <property type="entry name" value="Transc_reg_Sar_Rot_HTH"/>
</dbReference>
<dbReference type="InterPro" id="IPR036388">
    <property type="entry name" value="WH-like_DNA-bd_sf"/>
</dbReference>
<dbReference type="PANTHER" id="PTHR33164">
    <property type="entry name" value="TRANSCRIPTIONAL REGULATOR, MARR FAMILY"/>
    <property type="match status" value="1"/>
</dbReference>
<dbReference type="Gene3D" id="1.10.10.10">
    <property type="entry name" value="Winged helix-like DNA-binding domain superfamily/Winged helix DNA-binding domain"/>
    <property type="match status" value="1"/>
</dbReference>
<dbReference type="FunFam" id="1.10.10.10:FF:000163">
    <property type="entry name" value="MarR family transcriptional regulator"/>
    <property type="match status" value="1"/>
</dbReference>
<evidence type="ECO:0000256" key="1">
    <source>
        <dbReference type="ARBA" id="ARBA00004496"/>
    </source>
</evidence>
<dbReference type="SUPFAM" id="SSF46785">
    <property type="entry name" value="Winged helix' DNA-binding domain"/>
    <property type="match status" value="1"/>
</dbReference>
<dbReference type="SMART" id="SM00347">
    <property type="entry name" value="HTH_MARR"/>
    <property type="match status" value="1"/>
</dbReference>
<dbReference type="AlphaFoldDB" id="A0A1I2D0G9"/>
<dbReference type="InterPro" id="IPR011991">
    <property type="entry name" value="ArsR-like_HTH"/>
</dbReference>
<name>A0A1I2D0G9_9MICO</name>
<sequence>MEMEAPTDPLALDSQLCFALYSSQKTLTAAYRDLLAPLGLTYPQYLVMLALWEHDGVTVSRLGERLGLDSGTLSPLLKRLEAAGRVERRRASDDERLVHVHLTEAGRALRAGALGIPASLDARMGLDRDEGATLHRLLTKICSTNPARPSGQPRPEGETP</sequence>
<dbReference type="GO" id="GO:0003677">
    <property type="term" value="F:DNA binding"/>
    <property type="evidence" value="ECO:0007669"/>
    <property type="project" value="UniProtKB-KW"/>
</dbReference>
<comment type="subcellular location">
    <subcellularLocation>
        <location evidence="1">Cytoplasm</location>
    </subcellularLocation>
</comment>
<evidence type="ECO:0000256" key="5">
    <source>
        <dbReference type="ARBA" id="ARBA00023163"/>
    </source>
</evidence>
<dbReference type="PANTHER" id="PTHR33164:SF5">
    <property type="entry name" value="ORGANIC HYDROPEROXIDE RESISTANCE TRANSCRIPTIONAL REGULATOR"/>
    <property type="match status" value="1"/>
</dbReference>
<evidence type="ECO:0000256" key="4">
    <source>
        <dbReference type="ARBA" id="ARBA00023125"/>
    </source>
</evidence>
<organism evidence="7 8">
    <name type="scientific">Flavimobilis marinus</name>
    <dbReference type="NCBI Taxonomy" id="285351"/>
    <lineage>
        <taxon>Bacteria</taxon>
        <taxon>Bacillati</taxon>
        <taxon>Actinomycetota</taxon>
        <taxon>Actinomycetes</taxon>
        <taxon>Micrococcales</taxon>
        <taxon>Jonesiaceae</taxon>
        <taxon>Flavimobilis</taxon>
    </lineage>
</organism>
<protein>
    <submittedName>
        <fullName evidence="7">Transcriptional regulator, MarR family</fullName>
    </submittedName>
</protein>
<dbReference type="STRING" id="285351.SAMN04488035_0343"/>
<evidence type="ECO:0000256" key="3">
    <source>
        <dbReference type="ARBA" id="ARBA00023015"/>
    </source>
</evidence>
<dbReference type="EMBL" id="FONZ01000001">
    <property type="protein sequence ID" value="SFE73992.1"/>
    <property type="molecule type" value="Genomic_DNA"/>
</dbReference>
<evidence type="ECO:0000313" key="7">
    <source>
        <dbReference type="EMBL" id="SFE73992.1"/>
    </source>
</evidence>
<proteinExistence type="predicted"/>
<evidence type="ECO:0000256" key="2">
    <source>
        <dbReference type="ARBA" id="ARBA00022490"/>
    </source>
</evidence>
<gene>
    <name evidence="7" type="ORF">SAMN04488035_0343</name>
</gene>
<keyword evidence="3" id="KW-0805">Transcription regulation</keyword>
<dbReference type="InterPro" id="IPR000835">
    <property type="entry name" value="HTH_MarR-typ"/>
</dbReference>
<dbReference type="GO" id="GO:0005737">
    <property type="term" value="C:cytoplasm"/>
    <property type="evidence" value="ECO:0007669"/>
    <property type="project" value="UniProtKB-SubCell"/>
</dbReference>
<dbReference type="InterPro" id="IPR036390">
    <property type="entry name" value="WH_DNA-bd_sf"/>
</dbReference>
<evidence type="ECO:0000259" key="6">
    <source>
        <dbReference type="PROSITE" id="PS50995"/>
    </source>
</evidence>
<reference evidence="8" key="1">
    <citation type="submission" date="2016-10" db="EMBL/GenBank/DDBJ databases">
        <authorList>
            <person name="Varghese N."/>
            <person name="Submissions S."/>
        </authorList>
    </citation>
    <scope>NUCLEOTIDE SEQUENCE [LARGE SCALE GENOMIC DNA]</scope>
    <source>
        <strain evidence="8">DSM 19083</strain>
    </source>
</reference>
<dbReference type="CDD" id="cd00090">
    <property type="entry name" value="HTH_ARSR"/>
    <property type="match status" value="1"/>
</dbReference>
<evidence type="ECO:0000313" key="8">
    <source>
        <dbReference type="Proteomes" id="UP000198520"/>
    </source>
</evidence>
<keyword evidence="2" id="KW-0963">Cytoplasm</keyword>
<keyword evidence="4" id="KW-0238">DNA-binding</keyword>
<dbReference type="PROSITE" id="PS50995">
    <property type="entry name" value="HTH_MARR_2"/>
    <property type="match status" value="1"/>
</dbReference>
<dbReference type="Pfam" id="PF22381">
    <property type="entry name" value="Staph_reg_Sar_Rot"/>
    <property type="match status" value="1"/>
</dbReference>
<accession>A0A1I2D0G9</accession>
<dbReference type="PRINTS" id="PR00598">
    <property type="entry name" value="HTHMARR"/>
</dbReference>
<keyword evidence="5" id="KW-0804">Transcription</keyword>
<keyword evidence="8" id="KW-1185">Reference proteome</keyword>
<dbReference type="Proteomes" id="UP000198520">
    <property type="component" value="Unassembled WGS sequence"/>
</dbReference>
<dbReference type="OrthoDB" id="9806864at2"/>